<dbReference type="SUPFAM" id="SSF57997">
    <property type="entry name" value="Tropomyosin"/>
    <property type="match status" value="1"/>
</dbReference>
<dbReference type="InterPro" id="IPR027417">
    <property type="entry name" value="P-loop_NTPase"/>
</dbReference>
<dbReference type="GO" id="GO:0051276">
    <property type="term" value="P:chromosome organization"/>
    <property type="evidence" value="ECO:0007669"/>
    <property type="project" value="InterPro"/>
</dbReference>
<evidence type="ECO:0000256" key="1">
    <source>
        <dbReference type="ARBA" id="ARBA00023054"/>
    </source>
</evidence>
<sequence length="1186" mass="133184">IDVTLVHIKKLEVYGFKSFGFKNTVVHFEKGLIAVTGPNGSGKSNILDAIMFAIGENSPKALRVDKFQSLFHDSHNSSHRLIRVSLTFDNTDRGIPVDEDSVTLTREMEGQNGESQYSLNGKKVSKTTIMELLEVVLAAPNKLNIVQQGMITRISELNSEERRKIIEDIVGLSYFDEKKAEAMKQLDEADRRLEVAFARMGEIRKRIDELEAERNDQLRYDQIGSELKRFKAVQISNTIRTVRHKLATSTQILESNNMKSSQLSKKVDELRLEIEKLDAEKTKFIQEVDAATRAKAQVASRISSVVHDSERTKAMLGESERRIVEIERRLPAIDSGKQVVAQRMESARAEAEKLKVAVEQKKATMAELRTKLDALDAEIEKITAKVAKYAAFRNKLGKRHARMSALKGQIELAATRVEEKIKTINYKKSSNDAALGALQSEILAAKHRIAEMEKSLENDKKKLQETSGLVAELAEAKAGLEKELAGSASLLIRAESLATKFEERASVAKNAMNEDFAIAELMKEKDKFGIRGLVHDLIMWDKNYERAVLAAGSEWMKAFVVDDIKSMILIAAYAKERRLPRLRIIPFDVVMRFKENRDIPDDDVNVIGKLSDFVQSDYRKLPEFLFSDTLLVRNSSSAFMLARQGYRTVSAEGELFEPAGGSMALDFGGKITDMTKAILFGDSVEELRGMLAKLSKTVEKKNAQLQEIAERIASSEAEKVRLELAIGNLESRIAAEHEAVSAKEKSVSQFVSGNQILQSEADMLAAELGKYSRRLELLVPAIGRLSSRLQSIGDEPSSKSELAAKNLERNQIIKAIDTVNIELGQATSMLAGLEGRLELDTRQLGEMDNEKERLSLELEQRRRQMEELKTKSQSLEAELKGLRDQEQQIIDSSGSAYSVLQEYERKIKAFTENERKLSKEHNIIERESALLRKDIADLTAEESRQTNDLVWLGYKNLLDEMDVGAAIKELTDEYENVKSRINLRADEAYVQVMDGYRGMSTRRNQLESERNSIVSFIEEIVKEKEKVFMEAFQKVDSDIRITFERMTGGAAWLEIENPADVFSSGVMLLVRFPNKTVPRESTALSGGEKTIAATVFLLALQSLKPSPFYLMDEVDAHLDAQNTERLSKVLLERSKDSQIIMVTLKDSTVAKAALIYGVYPKEGASQVVKYKNPAQIPLAQISENKM</sequence>
<keyword evidence="1 2" id="KW-0175">Coiled coil</keyword>
<dbReference type="InterPro" id="IPR003395">
    <property type="entry name" value="RecF/RecN/SMC_N"/>
</dbReference>
<feature type="non-terminal residue" evidence="4">
    <location>
        <position position="1"/>
    </location>
</feature>
<feature type="coiled-coil region" evidence="2">
    <location>
        <begin position="684"/>
        <end position="732"/>
    </location>
</feature>
<dbReference type="EMBL" id="GU797816">
    <property type="protein sequence ID" value="ADK25982.1"/>
    <property type="molecule type" value="Genomic_DNA"/>
</dbReference>
<proteinExistence type="predicted"/>
<dbReference type="PIRSF" id="PIRSF005719">
    <property type="entry name" value="SMC"/>
    <property type="match status" value="1"/>
</dbReference>
<dbReference type="SUPFAM" id="SSF52540">
    <property type="entry name" value="P-loop containing nucleoside triphosphate hydrolases"/>
    <property type="match status" value="1"/>
</dbReference>
<dbReference type="SUPFAM" id="SSF75553">
    <property type="entry name" value="Smc hinge domain"/>
    <property type="match status" value="1"/>
</dbReference>
<dbReference type="Gene3D" id="1.10.287.1490">
    <property type="match status" value="1"/>
</dbReference>
<feature type="domain" description="SMC hinge" evidence="3">
    <location>
        <begin position="528"/>
        <end position="642"/>
    </location>
</feature>
<dbReference type="InterPro" id="IPR024704">
    <property type="entry name" value="SMC"/>
</dbReference>
<dbReference type="GO" id="GO:0005694">
    <property type="term" value="C:chromosome"/>
    <property type="evidence" value="ECO:0007669"/>
    <property type="project" value="InterPro"/>
</dbReference>
<dbReference type="GO" id="GO:0016887">
    <property type="term" value="F:ATP hydrolysis activity"/>
    <property type="evidence" value="ECO:0007669"/>
    <property type="project" value="InterPro"/>
</dbReference>
<dbReference type="Gene3D" id="3.40.50.300">
    <property type="entry name" value="P-loop containing nucleotide triphosphate hydrolases"/>
    <property type="match status" value="2"/>
</dbReference>
<dbReference type="SMART" id="SM00968">
    <property type="entry name" value="SMC_hinge"/>
    <property type="match status" value="1"/>
</dbReference>
<organism evidence="4">
    <name type="scientific">Candidatus Nitrososphaera gargensis</name>
    <dbReference type="NCBI Taxonomy" id="497727"/>
    <lineage>
        <taxon>Archaea</taxon>
        <taxon>Nitrososphaerota</taxon>
        <taxon>Nitrososphaeria</taxon>
        <taxon>Nitrososphaerales</taxon>
        <taxon>Nitrososphaeraceae</taxon>
        <taxon>Nitrososphaera</taxon>
    </lineage>
</organism>
<dbReference type="Gene3D" id="3.30.70.1620">
    <property type="match status" value="1"/>
</dbReference>
<accession>D9ZB85</accession>
<evidence type="ECO:0000313" key="4">
    <source>
        <dbReference type="EMBL" id="ADK25982.1"/>
    </source>
</evidence>
<dbReference type="PANTHER" id="PTHR43977">
    <property type="entry name" value="STRUCTURAL MAINTENANCE OF CHROMOSOMES PROTEIN 3"/>
    <property type="match status" value="1"/>
</dbReference>
<dbReference type="Gene3D" id="1.20.1060.20">
    <property type="match status" value="1"/>
</dbReference>
<feature type="coiled-coil region" evidence="2">
    <location>
        <begin position="260"/>
        <end position="294"/>
    </location>
</feature>
<dbReference type="Pfam" id="PF06470">
    <property type="entry name" value="SMC_hinge"/>
    <property type="match status" value="1"/>
</dbReference>
<dbReference type="InterPro" id="IPR036277">
    <property type="entry name" value="SMC_hinge_sf"/>
</dbReference>
<protein>
    <submittedName>
        <fullName evidence="4">SMC chromosome segregation ATPase</fullName>
    </submittedName>
</protein>
<dbReference type="Pfam" id="PF02463">
    <property type="entry name" value="SMC_N"/>
    <property type="match status" value="1"/>
</dbReference>
<feature type="non-terminal residue" evidence="4">
    <location>
        <position position="1186"/>
    </location>
</feature>
<feature type="coiled-coil region" evidence="2">
    <location>
        <begin position="337"/>
        <end position="385"/>
    </location>
</feature>
<dbReference type="InterPro" id="IPR010935">
    <property type="entry name" value="SMC_hinge"/>
</dbReference>
<feature type="coiled-coil region" evidence="2">
    <location>
        <begin position="435"/>
        <end position="483"/>
    </location>
</feature>
<dbReference type="AlphaFoldDB" id="D9ZB85"/>
<evidence type="ECO:0000259" key="3">
    <source>
        <dbReference type="SMART" id="SM00968"/>
    </source>
</evidence>
<feature type="coiled-coil region" evidence="2">
    <location>
        <begin position="844"/>
        <end position="927"/>
    </location>
</feature>
<dbReference type="GO" id="GO:0005524">
    <property type="term" value="F:ATP binding"/>
    <property type="evidence" value="ECO:0007669"/>
    <property type="project" value="InterPro"/>
</dbReference>
<name>D9ZB85_9ARCH</name>
<reference evidence="4" key="1">
    <citation type="journal article" date="2010" name="Trends Microbiol.">
        <title>Distinct gene set in two different lineages of ammonia-oxidizing archaea supports the phylum Thaumarchaeota.</title>
        <authorList>
            <person name="Spang A."/>
            <person name="Hatzenpichler R."/>
            <person name="Brochier-Armanet C."/>
            <person name="Rattei T."/>
            <person name="Tischler P."/>
            <person name="Spieck E."/>
            <person name="Streit W."/>
            <person name="Stahl D.A."/>
            <person name="Wagner M."/>
            <person name="Schleper C."/>
        </authorList>
    </citation>
    <scope>NUCLEOTIDE SEQUENCE</scope>
    <source>
        <strain evidence="4">Enrichment culture Ga9.2</strain>
    </source>
</reference>
<evidence type="ECO:0000256" key="2">
    <source>
        <dbReference type="SAM" id="Coils"/>
    </source>
</evidence>
<feature type="coiled-coil region" evidence="2">
    <location>
        <begin position="179"/>
        <end position="213"/>
    </location>
</feature>